<dbReference type="SUPFAM" id="SSF56300">
    <property type="entry name" value="Metallo-dependent phosphatases"/>
    <property type="match status" value="1"/>
</dbReference>
<dbReference type="Gene3D" id="3.60.21.10">
    <property type="match status" value="1"/>
</dbReference>
<feature type="domain" description="Calcineurin-like phosphoesterase" evidence="1">
    <location>
        <begin position="1"/>
        <end position="195"/>
    </location>
</feature>
<reference evidence="2 3" key="1">
    <citation type="submission" date="2015-12" db="EMBL/GenBank/DDBJ databases">
        <title>Draft genome of Thermovenabulum gondwanense isolated from a red thermophilic microbial mat colonisisng an outflow channel of a bore well.</title>
        <authorList>
            <person name="Patel B.K."/>
        </authorList>
    </citation>
    <scope>NUCLEOTIDE SEQUENCE [LARGE SCALE GENOMIC DNA]</scope>
    <source>
        <strain evidence="2 3">R270</strain>
    </source>
</reference>
<dbReference type="OrthoDB" id="9773856at2"/>
<comment type="caution">
    <text evidence="2">The sequence shown here is derived from an EMBL/GenBank/DDBJ whole genome shotgun (WGS) entry which is preliminary data.</text>
</comment>
<dbReference type="GO" id="GO:0016787">
    <property type="term" value="F:hydrolase activity"/>
    <property type="evidence" value="ECO:0007669"/>
    <property type="project" value="InterPro"/>
</dbReference>
<dbReference type="PANTHER" id="PTHR30337:SF0">
    <property type="entry name" value="NUCLEASE SBCCD SUBUNIT D"/>
    <property type="match status" value="1"/>
</dbReference>
<dbReference type="InterPro" id="IPR050535">
    <property type="entry name" value="DNA_Repair-Maintenance_Comp"/>
</dbReference>
<dbReference type="PANTHER" id="PTHR30337">
    <property type="entry name" value="COMPONENT OF ATP-DEPENDENT DSDNA EXONUCLEASE"/>
    <property type="match status" value="1"/>
</dbReference>
<dbReference type="EMBL" id="LOHZ01000032">
    <property type="protein sequence ID" value="KYO65745.1"/>
    <property type="molecule type" value="Genomic_DNA"/>
</dbReference>
<evidence type="ECO:0000313" key="3">
    <source>
        <dbReference type="Proteomes" id="UP000075737"/>
    </source>
</evidence>
<evidence type="ECO:0000313" key="2">
    <source>
        <dbReference type="EMBL" id="KYO65745.1"/>
    </source>
</evidence>
<dbReference type="RefSeq" id="WP_068748506.1">
    <property type="nucleotide sequence ID" value="NZ_LOHZ01000032.1"/>
</dbReference>
<dbReference type="Pfam" id="PF00149">
    <property type="entry name" value="Metallophos"/>
    <property type="match status" value="1"/>
</dbReference>
<dbReference type="InterPro" id="IPR004843">
    <property type="entry name" value="Calcineurin-like_PHP"/>
</dbReference>
<accession>A0A162MFK7</accession>
<organism evidence="2 3">
    <name type="scientific">Thermovenabulum gondwanense</name>
    <dbReference type="NCBI Taxonomy" id="520767"/>
    <lineage>
        <taxon>Bacteria</taxon>
        <taxon>Bacillati</taxon>
        <taxon>Bacillota</taxon>
        <taxon>Clostridia</taxon>
        <taxon>Thermosediminibacterales</taxon>
        <taxon>Thermosediminibacteraceae</taxon>
        <taxon>Thermovenabulum</taxon>
    </lineage>
</organism>
<dbReference type="Proteomes" id="UP000075737">
    <property type="component" value="Unassembled WGS sequence"/>
</dbReference>
<protein>
    <recommendedName>
        <fullName evidence="1">Calcineurin-like phosphoesterase domain-containing protein</fullName>
    </recommendedName>
</protein>
<gene>
    <name evidence="2" type="ORF">ATZ99_13830</name>
</gene>
<name>A0A162MFK7_9FIRM</name>
<dbReference type="InterPro" id="IPR029052">
    <property type="entry name" value="Metallo-depent_PP-like"/>
</dbReference>
<evidence type="ECO:0000259" key="1">
    <source>
        <dbReference type="Pfam" id="PF00149"/>
    </source>
</evidence>
<dbReference type="PATRIC" id="fig|520767.4.peg.1486"/>
<dbReference type="AlphaFoldDB" id="A0A162MFK7"/>
<sequence>MKFLFFTDTHIRNTNPQGRKDNFLETVLKKLEEIINIARQTNVNAVIHGGDLFDRPDIPPSLVREVVIRLKKLDVPLYMVAGNHDMYGQNPATIKRTMLGLLDSINIINLINPGQKIFFKENGITVRLTGTHFFYNLDKEYKEGYRVKKEDCDVAIHIVHGMLMDKPYFRTSFFTTIDEIINTEADITLSGHYHTGFGVKQINGKYFVNPGSVVRIDSSLIEMSRMPKITLIEIENDIKIENMVLRTALPGQDVLDRSKLEEMEFKEKKISDFIQGINSASSFKSYDFTTILNEISKKDNLKKEIVEEALKKIEQAQLTSSFDGEDLEVI</sequence>
<dbReference type="STRING" id="520767.ATZ99_13830"/>
<proteinExistence type="predicted"/>
<keyword evidence="3" id="KW-1185">Reference proteome</keyword>